<sequence length="126" mass="14089">MRFQTAKEARDSTPLIVMEVREMGRRHSSSGKETISGNILLIVNDEREVAAGPSSPYGRLTGIVVGDATVRDHVNDPDNYIRMTYVDHPDVLYKSSGCYVYKRRLPFLEVVRIGKSAPCVFLEKSG</sequence>
<accession>A5AN58</accession>
<name>A5AN58_VITVI</name>
<reference evidence="1" key="1">
    <citation type="journal article" date="2007" name="PLoS ONE">
        <title>The first genome sequence of an elite grapevine cultivar (Pinot noir Vitis vinifera L.): coping with a highly heterozygous genome.</title>
        <authorList>
            <person name="Velasco R."/>
            <person name="Zharkikh A."/>
            <person name="Troggio M."/>
            <person name="Cartwright D.A."/>
            <person name="Cestaro A."/>
            <person name="Pruss D."/>
            <person name="Pindo M."/>
            <person name="FitzGerald L.M."/>
            <person name="Vezzulli S."/>
            <person name="Reid J."/>
            <person name="Malacarne G."/>
            <person name="Iliev D."/>
            <person name="Coppola G."/>
            <person name="Wardell B."/>
            <person name="Micheletti D."/>
            <person name="Macalma T."/>
            <person name="Facci M."/>
            <person name="Mitchell J.T."/>
            <person name="Perazzolli M."/>
            <person name="Eldredge G."/>
            <person name="Gatto P."/>
            <person name="Oyzerski R."/>
            <person name="Moretto M."/>
            <person name="Gutin N."/>
            <person name="Stefanini M."/>
            <person name="Chen Y."/>
            <person name="Segala C."/>
            <person name="Davenport C."/>
            <person name="Dematte L."/>
            <person name="Mraz A."/>
            <person name="Battilana J."/>
            <person name="Stormo K."/>
            <person name="Costa F."/>
            <person name="Tao Q."/>
            <person name="Si-Ammour A."/>
            <person name="Harkins T."/>
            <person name="Lackey A."/>
            <person name="Perbost C."/>
            <person name="Taillon B."/>
            <person name="Stella A."/>
            <person name="Solovyev V."/>
            <person name="Fawcett J.A."/>
            <person name="Sterck L."/>
            <person name="Vandepoele K."/>
            <person name="Grando S.M."/>
            <person name="Toppo S."/>
            <person name="Moser C."/>
            <person name="Lanchbury J."/>
            <person name="Bogden R."/>
            <person name="Skolnick M."/>
            <person name="Sgaramella V."/>
            <person name="Bhatnagar S.K."/>
            <person name="Fontana P."/>
            <person name="Gutin A."/>
            <person name="Van de Peer Y."/>
            <person name="Salamini F."/>
            <person name="Viola R."/>
        </authorList>
    </citation>
    <scope>NUCLEOTIDE SEQUENCE</scope>
</reference>
<dbReference type="EMBL" id="AM430582">
    <property type="protein sequence ID" value="CAN71495.1"/>
    <property type="molecule type" value="Genomic_DNA"/>
</dbReference>
<proteinExistence type="predicted"/>
<protein>
    <submittedName>
        <fullName evidence="1">Uncharacterized protein</fullName>
    </submittedName>
</protein>
<organism evidence="1">
    <name type="scientific">Vitis vinifera</name>
    <name type="common">Grape</name>
    <dbReference type="NCBI Taxonomy" id="29760"/>
    <lineage>
        <taxon>Eukaryota</taxon>
        <taxon>Viridiplantae</taxon>
        <taxon>Streptophyta</taxon>
        <taxon>Embryophyta</taxon>
        <taxon>Tracheophyta</taxon>
        <taxon>Spermatophyta</taxon>
        <taxon>Magnoliopsida</taxon>
        <taxon>eudicotyledons</taxon>
        <taxon>Gunneridae</taxon>
        <taxon>Pentapetalae</taxon>
        <taxon>rosids</taxon>
        <taxon>Vitales</taxon>
        <taxon>Vitaceae</taxon>
        <taxon>Viteae</taxon>
        <taxon>Vitis</taxon>
    </lineage>
</organism>
<gene>
    <name evidence="1" type="ORF">VITISV_011664</name>
</gene>
<dbReference type="AlphaFoldDB" id="A5AN58"/>
<evidence type="ECO:0000313" key="1">
    <source>
        <dbReference type="EMBL" id="CAN71495.1"/>
    </source>
</evidence>